<evidence type="ECO:0000313" key="4">
    <source>
        <dbReference type="Proteomes" id="UP000074119"/>
    </source>
</evidence>
<dbReference type="Proteomes" id="UP000074119">
    <property type="component" value="Chromosome"/>
</dbReference>
<accession>A0A127M1X3</accession>
<dbReference type="STRING" id="1470434.AZF00_02525"/>
<proteinExistence type="inferred from homology"/>
<evidence type="ECO:0000313" key="3">
    <source>
        <dbReference type="EMBL" id="AMO67242.1"/>
    </source>
</evidence>
<comment type="similarity">
    <text evidence="1">Belongs to the short-chain dehydrogenases/reductases (SDR) family.</text>
</comment>
<name>A0A127M1X3_9GAMM</name>
<dbReference type="InterPro" id="IPR002347">
    <property type="entry name" value="SDR_fam"/>
</dbReference>
<gene>
    <name evidence="3" type="ORF">AZF00_02525</name>
</gene>
<dbReference type="PANTHER" id="PTHR43477:SF1">
    <property type="entry name" value="DIHYDROANTICAPSIN 7-DEHYDROGENASE"/>
    <property type="match status" value="1"/>
</dbReference>
<organism evidence="3 4">
    <name type="scientific">Zhongshania aliphaticivorans</name>
    <dbReference type="NCBI Taxonomy" id="1470434"/>
    <lineage>
        <taxon>Bacteria</taxon>
        <taxon>Pseudomonadati</taxon>
        <taxon>Pseudomonadota</taxon>
        <taxon>Gammaproteobacteria</taxon>
        <taxon>Cellvibrionales</taxon>
        <taxon>Spongiibacteraceae</taxon>
        <taxon>Zhongshania</taxon>
    </lineage>
</organism>
<reference evidence="3 4" key="1">
    <citation type="submission" date="2015-12" db="EMBL/GenBank/DDBJ databases">
        <authorList>
            <person name="Shamseldin A."/>
            <person name="Moawad H."/>
            <person name="Abd El-Rahim W.M."/>
            <person name="Sadowsky M.J."/>
        </authorList>
    </citation>
    <scope>NUCLEOTIDE SEQUENCE [LARGE SCALE GENOMIC DNA]</scope>
    <source>
        <strain evidence="3 4">SM2</strain>
    </source>
</reference>
<evidence type="ECO:0000256" key="2">
    <source>
        <dbReference type="ARBA" id="ARBA00023002"/>
    </source>
</evidence>
<dbReference type="PROSITE" id="PS51257">
    <property type="entry name" value="PROKAR_LIPOPROTEIN"/>
    <property type="match status" value="1"/>
</dbReference>
<dbReference type="Pfam" id="PF13561">
    <property type="entry name" value="adh_short_C2"/>
    <property type="match status" value="1"/>
</dbReference>
<dbReference type="EMBL" id="CP014544">
    <property type="protein sequence ID" value="AMO67242.1"/>
    <property type="molecule type" value="Genomic_DNA"/>
</dbReference>
<dbReference type="FunFam" id="3.40.50.720:FF:000084">
    <property type="entry name" value="Short-chain dehydrogenase reductase"/>
    <property type="match status" value="1"/>
</dbReference>
<dbReference type="SUPFAM" id="SSF51735">
    <property type="entry name" value="NAD(P)-binding Rossmann-fold domains"/>
    <property type="match status" value="1"/>
</dbReference>
<sequence length="251" mass="26182">MRNVALITGACSGIGLATVDSLLASGATVIACDIMSPSNSLSTLWQANGIHFFQLDVENEAAIRATLTQIADEFASIDTLVNCAGISGWGGVSDIDMAQWQKVLSVNLTGSMLMCKYALPVMLAQGHGNIINVASIFGLEACDNNVAYNVSKGGIIQLTRSIAADYASCGIRCNSVAPGLIETAMTKDIALAPQLHEKFISWHLQGRAGRADEVASVIDFLASSAASFVNGQTIAVDGGFSAGRKFAAHPK</sequence>
<dbReference type="PROSITE" id="PS00061">
    <property type="entry name" value="ADH_SHORT"/>
    <property type="match status" value="1"/>
</dbReference>
<protein>
    <recommendedName>
        <fullName evidence="5">Dihydroanticapsin 7-dehydrogenase</fullName>
    </recommendedName>
</protein>
<dbReference type="PRINTS" id="PR00081">
    <property type="entry name" value="GDHRDH"/>
</dbReference>
<dbReference type="RefSeq" id="WP_008248174.1">
    <property type="nucleotide sequence ID" value="NZ_CP014544.1"/>
</dbReference>
<evidence type="ECO:0008006" key="5">
    <source>
        <dbReference type="Google" id="ProtNLM"/>
    </source>
</evidence>
<evidence type="ECO:0000256" key="1">
    <source>
        <dbReference type="ARBA" id="ARBA00006484"/>
    </source>
</evidence>
<dbReference type="KEGG" id="zal:AZF00_02525"/>
<dbReference type="PANTHER" id="PTHR43477">
    <property type="entry name" value="DIHYDROANTICAPSIN 7-DEHYDROGENASE"/>
    <property type="match status" value="1"/>
</dbReference>
<dbReference type="InterPro" id="IPR036291">
    <property type="entry name" value="NAD(P)-bd_dom_sf"/>
</dbReference>
<dbReference type="Gene3D" id="3.40.50.720">
    <property type="entry name" value="NAD(P)-binding Rossmann-like Domain"/>
    <property type="match status" value="1"/>
</dbReference>
<dbReference type="PRINTS" id="PR00080">
    <property type="entry name" value="SDRFAMILY"/>
</dbReference>
<dbReference type="GO" id="GO:0016491">
    <property type="term" value="F:oxidoreductase activity"/>
    <property type="evidence" value="ECO:0007669"/>
    <property type="project" value="UniProtKB-KW"/>
</dbReference>
<dbReference type="InterPro" id="IPR020904">
    <property type="entry name" value="Sc_DH/Rdtase_CS"/>
</dbReference>
<dbReference type="InterPro" id="IPR051122">
    <property type="entry name" value="SDR_DHRS6-like"/>
</dbReference>
<dbReference type="CDD" id="cd05233">
    <property type="entry name" value="SDR_c"/>
    <property type="match status" value="1"/>
</dbReference>
<dbReference type="AlphaFoldDB" id="A0A127M1X3"/>
<keyword evidence="2" id="KW-0560">Oxidoreductase</keyword>